<dbReference type="Pfam" id="PF21530">
    <property type="entry name" value="Pif1_2B_dom"/>
    <property type="match status" value="1"/>
</dbReference>
<sequence>MDGETNSENFNSLGKPSCSGKFTFSDHDINANANIESLVEPLTPLSISSETCVPRKSRKMRDSSVESMDTQSVTSTIRSASVFSTSSNDSKSSRKAGRPRNTRKGVAGRARKIDDTTPVSVFEPKIQINEQDIMTDHLNIDFSSLNTLDFAINKTTDHATICRRAVMPLYERDTDNTGPRAIEVMWNNLSEWPNESFIFAYLCYLAKISGKKVIVVDPLITEPTHQQLPDLTYEQFSYQTDQDRAVQVLLLPVHLPGHWTIIIWDSEHGLYFLDSLPKDPHRLHELHANYHPDRLPKLIDIVSNLTNTPDYELQLGSFATDTYTLQHDGNSCGYFICLYAEAWLLNNRNLKFLNFNIDTEKKRILWHLNQLYSGDNVEYHPRIEQESFTILNLPSISQTTPRRASKLTSSSNLTPGMSNITVATPKGERVLPLTQRCHTKHKGIGCASFNSGHLPEYYNSGQFGDRTCEHCNNRLLLSEKCLSCTDGRVRLDPLKEYPKDYERLVSGVSMDSKEYIKDESKYNTLFAFGSLSVGRQNAPLGGPMPVLLNGEFSRRIGSLLADDHQIPSFDQLYILDSQIATDFRINNISFDDWNKKNRHLFHTLDELIRNNHPMASILENSYEFYKELEQTNPEQIQNFKIILVEDKNAPAEIQDPNLHPRQVNLPCQNESTVFAIWSSNTDEPPPLRGIWITNKGKVTELWPTHSMTDSILYPCMFLLGDKGYTSNIPYIKIAKSANISQDDFDDKSETGSIAESDSGSVDIYGDEPNRSRKNLSMRAFYRYRLGIRNPENETFHHIWSSGGGLGQKFLLDIAARIDSQVFEYLRKPEMDLRAELPQHLLDYMAKQGRLPSADNIGRVVLFRSYMPGFRAYFKKQYKFACTIINRKRKRGCAMFMFTFTSNPKWPEMKNELYPNGQLLIDRPDIIMRYYADKVRKVHKDLKERAIFGKQLGYAESMEFQKRGGPHFHRVMATDIPSIPEVIKDYIFAHIPALPNKDDKSPRAEGLRRLRDLVIKYQLHDCKPELCGQKNANGKCSKFFPYDYSDRTILHEDRPAVYYRPSPEDGGERVLIKKGGVTTEYTNAHVTPYNPFILLKYETHHNVLFAYGEKTNMKYTMKYSLKGPSIQYIQMQGDLVDIDEPAYYSQMYYRSATEAYARIHSMPYVRLSNTCYEMPIHLPDQQNVYFRPGQASAAAARIPQDLPKTMLTEYWKQWSEGKTWELIDKKWILTDDQMIKTTLYEQMPENYWFDKKAKIWKKRVNNKDVIGLIHPRPSPRDQEKFALYILLRHYPGDPEALKEVKGVIYTTFVEAARLRGLLSDDSVWERTLEEAAHFINPKEMRYLFVQVLVFGNPSNARELWDKFVDHMFKPIIGNDPNGIERKRRIDRALAYIEHQLSDYGMTNQQFNLDSPSPGMQLNIDTALDNFFFGDKDEDDFASGKKPDIILNDDQEKVWNTVQNAIQGISSNTIFVTGDGGTGKTYLFNTIISRLREMRIRVIASAFTGCAATLLTGGATVHSVFRFGINIDQDYTPSVSMQSFHGKRISESQVIIIDEVSMLPKHMLEAVDRVCKQMVPQTLRHLPFGGKEVEIENRNIMGSRQELMNFVTDNGQALSNPKELIHRLILAPHNDTVNMINDDMLKKIKTKERIYFSTDESKVEKPMDIDAIDHDVEGLNTLNPAAIPPHRLHLKEGCIIILLKNLGVNRGLVNGTRMIVKELGDDILRVEVVTGSVAGSGNIICLSRVWCDYEDHKPEGVKFRRLQFPVRLAYAMTIMKAQGQTATRVGLDLTHQVFGHGNLYTALSRVRTSDSFKIFAPYVNEKDQTKNKMIKNVVADGLEFF</sequence>
<name>A0A1I8B4J6_MELHA</name>
<dbReference type="Proteomes" id="UP000095281">
    <property type="component" value="Unplaced"/>
</dbReference>
<accession>A0A1I8B4J6</accession>
<keyword evidence="1" id="KW-0233">DNA recombination</keyword>
<dbReference type="GO" id="GO:0006281">
    <property type="term" value="P:DNA repair"/>
    <property type="evidence" value="ECO:0007669"/>
    <property type="project" value="UniProtKB-KW"/>
</dbReference>
<dbReference type="GO" id="GO:0043139">
    <property type="term" value="F:5'-3' DNA helicase activity"/>
    <property type="evidence" value="ECO:0007669"/>
    <property type="project" value="UniProtKB-EC"/>
</dbReference>
<dbReference type="PANTHER" id="PTHR10492">
    <property type="match status" value="1"/>
</dbReference>
<evidence type="ECO:0000259" key="3">
    <source>
        <dbReference type="Pfam" id="PF05970"/>
    </source>
</evidence>
<evidence type="ECO:0000256" key="1">
    <source>
        <dbReference type="RuleBase" id="RU363044"/>
    </source>
</evidence>
<organism evidence="6 7">
    <name type="scientific">Meloidogyne hapla</name>
    <name type="common">Root-knot nematode worm</name>
    <dbReference type="NCBI Taxonomy" id="6305"/>
    <lineage>
        <taxon>Eukaryota</taxon>
        <taxon>Metazoa</taxon>
        <taxon>Ecdysozoa</taxon>
        <taxon>Nematoda</taxon>
        <taxon>Chromadorea</taxon>
        <taxon>Rhabditida</taxon>
        <taxon>Tylenchina</taxon>
        <taxon>Tylenchomorpha</taxon>
        <taxon>Tylenchoidea</taxon>
        <taxon>Meloidogynidae</taxon>
        <taxon>Meloidogyninae</taxon>
        <taxon>Meloidogyne</taxon>
    </lineage>
</organism>
<dbReference type="GO" id="GO:0016887">
    <property type="term" value="F:ATP hydrolysis activity"/>
    <property type="evidence" value="ECO:0007669"/>
    <property type="project" value="RHEA"/>
</dbReference>
<evidence type="ECO:0000256" key="2">
    <source>
        <dbReference type="SAM" id="MobiDB-lite"/>
    </source>
</evidence>
<keyword evidence="1" id="KW-0234">DNA repair</keyword>
<dbReference type="InterPro" id="IPR025476">
    <property type="entry name" value="Helitron_helicase-like"/>
</dbReference>
<dbReference type="Pfam" id="PF05970">
    <property type="entry name" value="PIF1"/>
    <property type="match status" value="1"/>
</dbReference>
<keyword evidence="1" id="KW-0067">ATP-binding</keyword>
<dbReference type="CDD" id="cd18809">
    <property type="entry name" value="SF1_C_RecD"/>
    <property type="match status" value="1"/>
</dbReference>
<keyword evidence="1" id="KW-0347">Helicase</keyword>
<dbReference type="GO" id="GO:0005524">
    <property type="term" value="F:ATP binding"/>
    <property type="evidence" value="ECO:0007669"/>
    <property type="project" value="UniProtKB-KW"/>
</dbReference>
<reference evidence="7" key="1">
    <citation type="submission" date="2016-11" db="UniProtKB">
        <authorList>
            <consortium name="WormBaseParasite"/>
        </authorList>
    </citation>
    <scope>IDENTIFICATION</scope>
</reference>
<feature type="domain" description="Helitron helicase-like" evidence="4">
    <location>
        <begin position="780"/>
        <end position="970"/>
    </location>
</feature>
<keyword evidence="1" id="KW-0547">Nucleotide-binding</keyword>
<dbReference type="Gene3D" id="3.40.50.300">
    <property type="entry name" value="P-loop containing nucleotide triphosphate hydrolases"/>
    <property type="match status" value="1"/>
</dbReference>
<feature type="compositionally biased region" description="Polar residues" evidence="2">
    <location>
        <begin position="65"/>
        <end position="79"/>
    </location>
</feature>
<proteinExistence type="inferred from homology"/>
<dbReference type="InterPro" id="IPR049163">
    <property type="entry name" value="Pif1-like_2B_dom"/>
</dbReference>
<dbReference type="SUPFAM" id="SSF52540">
    <property type="entry name" value="P-loop containing nucleoside triphosphate hydrolases"/>
    <property type="match status" value="2"/>
</dbReference>
<feature type="compositionally biased region" description="Basic residues" evidence="2">
    <location>
        <begin position="93"/>
        <end position="103"/>
    </location>
</feature>
<keyword evidence="1" id="KW-0227">DNA damage</keyword>
<evidence type="ECO:0000313" key="6">
    <source>
        <dbReference type="Proteomes" id="UP000095281"/>
    </source>
</evidence>
<feature type="compositionally biased region" description="Low complexity" evidence="2">
    <location>
        <begin position="81"/>
        <end position="90"/>
    </location>
</feature>
<dbReference type="EC" id="5.6.2.3" evidence="1"/>
<dbReference type="Gene3D" id="3.40.395.10">
    <property type="entry name" value="Adenoviral Proteinase, Chain A"/>
    <property type="match status" value="1"/>
</dbReference>
<feature type="compositionally biased region" description="Polar residues" evidence="2">
    <location>
        <begin position="750"/>
        <end position="759"/>
    </location>
</feature>
<comment type="similarity">
    <text evidence="1">Belongs to the helicase family.</text>
</comment>
<dbReference type="InterPro" id="IPR027417">
    <property type="entry name" value="P-loop_NTPase"/>
</dbReference>
<dbReference type="InterPro" id="IPR038765">
    <property type="entry name" value="Papain-like_cys_pep_sf"/>
</dbReference>
<comment type="catalytic activity">
    <reaction evidence="1">
        <text>ATP + H2O = ADP + phosphate + H(+)</text>
        <dbReference type="Rhea" id="RHEA:13065"/>
        <dbReference type="ChEBI" id="CHEBI:15377"/>
        <dbReference type="ChEBI" id="CHEBI:15378"/>
        <dbReference type="ChEBI" id="CHEBI:30616"/>
        <dbReference type="ChEBI" id="CHEBI:43474"/>
        <dbReference type="ChEBI" id="CHEBI:456216"/>
        <dbReference type="EC" id="5.6.2.3"/>
    </reaction>
</comment>
<feature type="domain" description="DNA helicase Pif1-like 2B" evidence="5">
    <location>
        <begin position="1673"/>
        <end position="1717"/>
    </location>
</feature>
<feature type="region of interest" description="Disordered" evidence="2">
    <location>
        <begin position="50"/>
        <end position="110"/>
    </location>
</feature>
<dbReference type="InterPro" id="IPR010285">
    <property type="entry name" value="DNA_helicase_pif1-like_DEAD"/>
</dbReference>
<dbReference type="PANTHER" id="PTHR10492:SF57">
    <property type="entry name" value="ATP-DEPENDENT DNA HELICASE"/>
    <property type="match status" value="1"/>
</dbReference>
<feature type="domain" description="DNA helicase Pif1-like DEAD-box helicase" evidence="3">
    <location>
        <begin position="1445"/>
        <end position="1587"/>
    </location>
</feature>
<dbReference type="SUPFAM" id="SSF54001">
    <property type="entry name" value="Cysteine proteinases"/>
    <property type="match status" value="1"/>
</dbReference>
<dbReference type="WBParaSite" id="MhA1_Contig1406.frz3.fgene1">
    <property type="protein sequence ID" value="MhA1_Contig1406.frz3.fgene1"/>
    <property type="gene ID" value="MhA1_Contig1406.frz3.fgene1"/>
</dbReference>
<evidence type="ECO:0000259" key="5">
    <source>
        <dbReference type="Pfam" id="PF21530"/>
    </source>
</evidence>
<evidence type="ECO:0000259" key="4">
    <source>
        <dbReference type="Pfam" id="PF14214"/>
    </source>
</evidence>
<protein>
    <recommendedName>
        <fullName evidence="1">ATP-dependent DNA helicase</fullName>
        <ecNumber evidence="1">5.6.2.3</ecNumber>
    </recommendedName>
</protein>
<comment type="cofactor">
    <cofactor evidence="1">
        <name>Mg(2+)</name>
        <dbReference type="ChEBI" id="CHEBI:18420"/>
    </cofactor>
</comment>
<keyword evidence="6" id="KW-1185">Reference proteome</keyword>
<feature type="region of interest" description="Disordered" evidence="2">
    <location>
        <begin position="742"/>
        <end position="767"/>
    </location>
</feature>
<dbReference type="Pfam" id="PF14214">
    <property type="entry name" value="Helitron_like_N"/>
    <property type="match status" value="1"/>
</dbReference>
<evidence type="ECO:0000313" key="7">
    <source>
        <dbReference type="WBParaSite" id="MhA1_Contig1406.frz3.fgene1"/>
    </source>
</evidence>
<dbReference type="GO" id="GO:0006310">
    <property type="term" value="P:DNA recombination"/>
    <property type="evidence" value="ECO:0007669"/>
    <property type="project" value="UniProtKB-KW"/>
</dbReference>
<keyword evidence="1" id="KW-0378">Hydrolase</keyword>
<dbReference type="GO" id="GO:0000723">
    <property type="term" value="P:telomere maintenance"/>
    <property type="evidence" value="ECO:0007669"/>
    <property type="project" value="InterPro"/>
</dbReference>